<proteinExistence type="predicted"/>
<comment type="caution">
    <text evidence="1">The sequence shown here is derived from an EMBL/GenBank/DDBJ whole genome shotgun (WGS) entry which is preliminary data.</text>
</comment>
<keyword evidence="2" id="KW-1185">Reference proteome</keyword>
<dbReference type="AlphaFoldDB" id="A0A7W5P8D5"/>
<dbReference type="Proteomes" id="UP000565572">
    <property type="component" value="Unassembled WGS sequence"/>
</dbReference>
<evidence type="ECO:0000313" key="1">
    <source>
        <dbReference type="EMBL" id="MBB3328460.1"/>
    </source>
</evidence>
<dbReference type="EMBL" id="JACHZG010000001">
    <property type="protein sequence ID" value="MBB3328460.1"/>
    <property type="molecule type" value="Genomic_DNA"/>
</dbReference>
<evidence type="ECO:0000313" key="2">
    <source>
        <dbReference type="Proteomes" id="UP000565572"/>
    </source>
</evidence>
<sequence>MTKEHVYTQWARTVLKRSFPPTETNLPANPWRYICGPCNSGLNLAFEEPGRPVMERLIAGDRFLLSDRDQFLAVRWMVKTGLVLRLTGDAERRAIGGATSEIDDVLRLVLQQMLLDRDLMPRASVRAGLFAPFKDKPLVSRFAPVPARLGRARHKQVTQLGLVIWELVIPFDVRGSRETVSLDAAGLSSPATVAFELPQTDKRLVQLWPSTQSAVMWPPRRGVYAREAQALRQSWDHPPEAFEGHEWRTDLKALRRRRGWMRQVLSAVRFRRS</sequence>
<reference evidence="1 2" key="1">
    <citation type="submission" date="2020-08" db="EMBL/GenBank/DDBJ databases">
        <title>Sequencing the genomes of 1000 actinobacteria strains.</title>
        <authorList>
            <person name="Klenk H.-P."/>
        </authorList>
    </citation>
    <scope>NUCLEOTIDE SEQUENCE [LARGE SCALE GENOMIC DNA]</scope>
    <source>
        <strain evidence="1 2">DSM 11053</strain>
    </source>
</reference>
<name>A0A7W5P8D5_9ACTN</name>
<accession>A0A7W5P8D5</accession>
<gene>
    <name evidence="1" type="ORF">FHX39_003404</name>
</gene>
<organism evidence="1 2">
    <name type="scientific">Microlunatus antarcticus</name>
    <dbReference type="NCBI Taxonomy" id="53388"/>
    <lineage>
        <taxon>Bacteria</taxon>
        <taxon>Bacillati</taxon>
        <taxon>Actinomycetota</taxon>
        <taxon>Actinomycetes</taxon>
        <taxon>Propionibacteriales</taxon>
        <taxon>Propionibacteriaceae</taxon>
        <taxon>Microlunatus</taxon>
    </lineage>
</organism>
<protein>
    <submittedName>
        <fullName evidence="1">Uncharacterized protein</fullName>
    </submittedName>
</protein>